<dbReference type="InterPro" id="IPR046960">
    <property type="entry name" value="PPR_At4g14850-like_plant"/>
</dbReference>
<accession>A0A843XIQ0</accession>
<dbReference type="Proteomes" id="UP000652761">
    <property type="component" value="Unassembled WGS sequence"/>
</dbReference>
<dbReference type="PANTHER" id="PTHR47926">
    <property type="entry name" value="PENTATRICOPEPTIDE REPEAT-CONTAINING PROTEIN"/>
    <property type="match status" value="1"/>
</dbReference>
<feature type="repeat" description="PPR" evidence="2">
    <location>
        <begin position="319"/>
        <end position="353"/>
    </location>
</feature>
<name>A0A843XIQ0_COLES</name>
<organism evidence="4 5">
    <name type="scientific">Colocasia esculenta</name>
    <name type="common">Wild taro</name>
    <name type="synonym">Arum esculentum</name>
    <dbReference type="NCBI Taxonomy" id="4460"/>
    <lineage>
        <taxon>Eukaryota</taxon>
        <taxon>Viridiplantae</taxon>
        <taxon>Streptophyta</taxon>
        <taxon>Embryophyta</taxon>
        <taxon>Tracheophyta</taxon>
        <taxon>Spermatophyta</taxon>
        <taxon>Magnoliopsida</taxon>
        <taxon>Liliopsida</taxon>
        <taxon>Araceae</taxon>
        <taxon>Aroideae</taxon>
        <taxon>Colocasieae</taxon>
        <taxon>Colocasia</taxon>
    </lineage>
</organism>
<keyword evidence="5" id="KW-1185">Reference proteome</keyword>
<evidence type="ECO:0000256" key="2">
    <source>
        <dbReference type="PROSITE-ProRule" id="PRU00708"/>
    </source>
</evidence>
<feature type="domain" description="DYW" evidence="3">
    <location>
        <begin position="534"/>
        <end position="587"/>
    </location>
</feature>
<dbReference type="Pfam" id="PF14432">
    <property type="entry name" value="DYW_deaminase"/>
    <property type="match status" value="1"/>
</dbReference>
<evidence type="ECO:0000313" key="4">
    <source>
        <dbReference type="EMBL" id="MQM19005.1"/>
    </source>
</evidence>
<dbReference type="InterPro" id="IPR032867">
    <property type="entry name" value="DYW_dom"/>
</dbReference>
<proteinExistence type="predicted"/>
<comment type="caution">
    <text evidence="4">The sequence shown here is derived from an EMBL/GenBank/DDBJ whole genome shotgun (WGS) entry which is preliminary data.</text>
</comment>
<dbReference type="Pfam" id="PF01535">
    <property type="entry name" value="PPR"/>
    <property type="match status" value="5"/>
</dbReference>
<gene>
    <name evidence="4" type="ORF">Taro_052005</name>
</gene>
<dbReference type="EMBL" id="NMUH01008579">
    <property type="protein sequence ID" value="MQM19005.1"/>
    <property type="molecule type" value="Genomic_DNA"/>
</dbReference>
<dbReference type="InterPro" id="IPR002885">
    <property type="entry name" value="PPR_rpt"/>
</dbReference>
<dbReference type="GO" id="GO:0009451">
    <property type="term" value="P:RNA modification"/>
    <property type="evidence" value="ECO:0007669"/>
    <property type="project" value="InterPro"/>
</dbReference>
<dbReference type="InterPro" id="IPR011990">
    <property type="entry name" value="TPR-like_helical_dom_sf"/>
</dbReference>
<evidence type="ECO:0000259" key="3">
    <source>
        <dbReference type="Pfam" id="PF14432"/>
    </source>
</evidence>
<dbReference type="AlphaFoldDB" id="A0A843XIQ0"/>
<dbReference type="SUPFAM" id="SSF48452">
    <property type="entry name" value="TPR-like"/>
    <property type="match status" value="1"/>
</dbReference>
<dbReference type="Pfam" id="PF13041">
    <property type="entry name" value="PPR_2"/>
    <property type="match status" value="1"/>
</dbReference>
<dbReference type="GO" id="GO:0003723">
    <property type="term" value="F:RNA binding"/>
    <property type="evidence" value="ECO:0007669"/>
    <property type="project" value="InterPro"/>
</dbReference>
<dbReference type="PANTHER" id="PTHR47926:SF495">
    <property type="entry name" value="DYW DOMAIN-CONTAINING PROTEIN"/>
    <property type="match status" value="1"/>
</dbReference>
<dbReference type="PROSITE" id="PS51375">
    <property type="entry name" value="PPR"/>
    <property type="match status" value="2"/>
</dbReference>
<dbReference type="InterPro" id="IPR046848">
    <property type="entry name" value="E_motif"/>
</dbReference>
<dbReference type="Pfam" id="PF20431">
    <property type="entry name" value="E_motif"/>
    <property type="match status" value="1"/>
</dbReference>
<dbReference type="OrthoDB" id="1854885at2759"/>
<protein>
    <recommendedName>
        <fullName evidence="3">DYW domain-containing protein</fullName>
    </recommendedName>
</protein>
<sequence length="604" mass="67363">MKALTEATNADLDHRTLPLPELLHSHLRLSTRNRAPSHGKHVHAFVIKSGLRCASILNAILDMYCKCGSLLDAHQLFEATPHRDPVFWSTILAAHAQSENPRCALSLLPTMIFVDRVEPDDYIYSTLAKACTRLADLRLGRQVHARFVSSPFAADDVVKSSLVDMYSKSGAVDEARRVFDSIITRNPICWTAMVSGYASNNRYSDAVGLFRMMPDKQLLTWTALISGFVRGNDNVSAVRMFLEMRRESVEIDDSFVLSSVVSAASNMAALELGRQIHGLVIVLGYETGTFVGNALVDMYAKCSNITAARAVFESILAQDIFSWTTMIVGEAQHGHAAEAFALFEKMISSGVMPNEVTFVGLIYACSHGGLVEKGRHFFNSMVKVYGIKRSLQHYTCLLDLLSRSGLLGEAEDVIRTMPFEPDEAAWAALLSACKRHGDMVMSIRVADHLLSLKPKDPSTYILLSNTYAAAGRWEHVAGMRKMMTTIDVRKEPGYSWVELGKESYIFTAGEVLHPLRDEILQLLQELVVEMKKRGYYPDTSSVLHDLEEHEKEQQLYLHSERLAVALGLLKRVQGMVIRVVKNLRVFNRVPSEASWTCISCFPVV</sequence>
<keyword evidence="1" id="KW-0677">Repeat</keyword>
<reference evidence="4" key="1">
    <citation type="submission" date="2017-07" db="EMBL/GenBank/DDBJ databases">
        <title>Taro Niue Genome Assembly and Annotation.</title>
        <authorList>
            <person name="Atibalentja N."/>
            <person name="Keating K."/>
            <person name="Fields C.J."/>
        </authorList>
    </citation>
    <scope>NUCLEOTIDE SEQUENCE</scope>
    <source>
        <strain evidence="4">Niue_2</strain>
        <tissue evidence="4">Leaf</tissue>
    </source>
</reference>
<evidence type="ECO:0000313" key="5">
    <source>
        <dbReference type="Proteomes" id="UP000652761"/>
    </source>
</evidence>
<feature type="repeat" description="PPR" evidence="2">
    <location>
        <begin position="186"/>
        <end position="220"/>
    </location>
</feature>
<dbReference type="NCBIfam" id="TIGR00756">
    <property type="entry name" value="PPR"/>
    <property type="match status" value="3"/>
</dbReference>
<evidence type="ECO:0000256" key="1">
    <source>
        <dbReference type="ARBA" id="ARBA00022737"/>
    </source>
</evidence>
<dbReference type="FunFam" id="1.25.40.10:FF:000366">
    <property type="entry name" value="Pentatricopeptide (PPR) repeat-containing protein"/>
    <property type="match status" value="1"/>
</dbReference>
<dbReference type="Gene3D" id="1.25.40.10">
    <property type="entry name" value="Tetratricopeptide repeat domain"/>
    <property type="match status" value="3"/>
</dbReference>
<dbReference type="GO" id="GO:0008270">
    <property type="term" value="F:zinc ion binding"/>
    <property type="evidence" value="ECO:0007669"/>
    <property type="project" value="InterPro"/>
</dbReference>
<dbReference type="FunFam" id="1.25.40.10:FF:000031">
    <property type="entry name" value="Pentatricopeptide repeat-containing protein mitochondrial"/>
    <property type="match status" value="1"/>
</dbReference>